<dbReference type="STRING" id="1618434.UR52_C0008G0041"/>
<gene>
    <name evidence="1" type="ORF">UR52_C0008G0041</name>
</gene>
<sequence length="249" mass="27551">MSQITEVTLKLASSDKPLVSKGKKVNIGDPLVKSFIDETEQLNLCKILNIKPQKLEKFLKIKIGANVKAGDILAQNKKLFKKTLLKAPVSGTLVMLNKDQGLVGIKRQIESPNSLISWFHGEVIEVTKDKIMLKVDGLIITSKEGKGKPVKGILKVIKSPISIYDLPTDLKSVILAIKTAHSDIIAKADALGAMAVIAEKIEQPSFKLPYLLIERIDDIINFNDYEVMVYGDEKQILILNKENKPAINK</sequence>
<name>A0A0G0B6J0_9BACT</name>
<evidence type="ECO:0000313" key="2">
    <source>
        <dbReference type="Proteomes" id="UP000034176"/>
    </source>
</evidence>
<dbReference type="EMBL" id="LBPN01000008">
    <property type="protein sequence ID" value="KKP59331.1"/>
    <property type="molecule type" value="Genomic_DNA"/>
</dbReference>
<comment type="caution">
    <text evidence="1">The sequence shown here is derived from an EMBL/GenBank/DDBJ whole genome shotgun (WGS) entry which is preliminary data.</text>
</comment>
<organism evidence="1 2">
    <name type="scientific">Candidatus Gottesmanbacteria bacterium GW2011_GWA1_34_13</name>
    <dbReference type="NCBI Taxonomy" id="1618434"/>
    <lineage>
        <taxon>Bacteria</taxon>
        <taxon>Candidatus Gottesmaniibacteriota</taxon>
    </lineage>
</organism>
<dbReference type="Proteomes" id="UP000034176">
    <property type="component" value="Unassembled WGS sequence"/>
</dbReference>
<dbReference type="AlphaFoldDB" id="A0A0G0B6J0"/>
<accession>A0A0G0B6J0</accession>
<reference evidence="1 2" key="1">
    <citation type="journal article" date="2015" name="Nature">
        <title>rRNA introns, odd ribosomes, and small enigmatic genomes across a large radiation of phyla.</title>
        <authorList>
            <person name="Brown C.T."/>
            <person name="Hug L.A."/>
            <person name="Thomas B.C."/>
            <person name="Sharon I."/>
            <person name="Castelle C.J."/>
            <person name="Singh A."/>
            <person name="Wilkins M.J."/>
            <person name="Williams K.H."/>
            <person name="Banfield J.F."/>
        </authorList>
    </citation>
    <scope>NUCLEOTIDE SEQUENCE [LARGE SCALE GENOMIC DNA]</scope>
</reference>
<evidence type="ECO:0000313" key="1">
    <source>
        <dbReference type="EMBL" id="KKP59331.1"/>
    </source>
</evidence>
<protein>
    <submittedName>
        <fullName evidence="1">Uncharacterized protein</fullName>
    </submittedName>
</protein>
<proteinExistence type="predicted"/>